<dbReference type="EMBL" id="JMSN01000004">
    <property type="protein sequence ID" value="KDN53100.1"/>
    <property type="molecule type" value="Genomic_DNA"/>
</dbReference>
<reference evidence="3 4" key="1">
    <citation type="submission" date="2014-05" db="EMBL/GenBank/DDBJ databases">
        <title>Draft genome sequence of a rare smut relative, Tilletiaria anomala UBC 951.</title>
        <authorList>
            <consortium name="DOE Joint Genome Institute"/>
            <person name="Toome M."/>
            <person name="Kuo A."/>
            <person name="Henrissat B."/>
            <person name="Lipzen A."/>
            <person name="Tritt A."/>
            <person name="Yoshinaga Y."/>
            <person name="Zane M."/>
            <person name="Barry K."/>
            <person name="Grigoriev I.V."/>
            <person name="Spatafora J.W."/>
            <person name="Aimea M.C."/>
        </authorList>
    </citation>
    <scope>NUCLEOTIDE SEQUENCE [LARGE SCALE GENOMIC DNA]</scope>
    <source>
        <strain evidence="3 4">UBC 951</strain>
    </source>
</reference>
<sequence length="356" mass="40075">MNATPTARSIMLRNLPHASTSASAVSTATSTLAPRVLLASKRVASAATTRTGGLFPAGVSVGSVASFSSSAARAAEKDAAAQQQPVPKTGLLRSLLHGSESAKADGLTTTAISHSTQVARGKYIHEIVRHSVRTDKAAEYRNVIAHYYPMISGQSNNFHSKLIGSWQVCVGDLETFYHIWQYDGYAGYDACRETLWESDVLRELEAKLAPCIKARSNWLGQEFAFWPTSAKVHKDKYSMREGSTMYNESKPDKDWIFELRTYHLKPGMLLEWEQHWRRGLEARRRFVEPIGAWFAQVGHLHTVMHLWAYPSLEERKRTRDAAWQVETWNDTVSQTVKLVDKMHAQMMYPMKFSPLK</sequence>
<dbReference type="OrthoDB" id="10262843at2759"/>
<comment type="similarity">
    <text evidence="1">Belongs to the NipSnap family.</text>
</comment>
<dbReference type="AlphaFoldDB" id="A0A066WR29"/>
<evidence type="ECO:0000313" key="4">
    <source>
        <dbReference type="Proteomes" id="UP000027361"/>
    </source>
</evidence>
<dbReference type="SUPFAM" id="SSF54909">
    <property type="entry name" value="Dimeric alpha+beta barrel"/>
    <property type="match status" value="2"/>
</dbReference>
<dbReference type="HOGENOM" id="CLU_053393_0_1_1"/>
<name>A0A066WR29_TILAU</name>
<dbReference type="GeneID" id="25265820"/>
<proteinExistence type="inferred from homology"/>
<keyword evidence="4" id="KW-1185">Reference proteome</keyword>
<dbReference type="Pfam" id="PF07978">
    <property type="entry name" value="NIPSNAP"/>
    <property type="match status" value="2"/>
</dbReference>
<dbReference type="InParanoid" id="A0A066WR29"/>
<feature type="domain" description="NIPSNAP" evidence="2">
    <location>
        <begin position="257"/>
        <end position="354"/>
    </location>
</feature>
<dbReference type="RefSeq" id="XP_013245939.1">
    <property type="nucleotide sequence ID" value="XM_013390485.1"/>
</dbReference>
<dbReference type="Proteomes" id="UP000027361">
    <property type="component" value="Unassembled WGS sequence"/>
</dbReference>
<dbReference type="STRING" id="1037660.A0A066WR29"/>
<feature type="domain" description="NIPSNAP" evidence="2">
    <location>
        <begin position="132"/>
        <end position="210"/>
    </location>
</feature>
<evidence type="ECO:0000256" key="1">
    <source>
        <dbReference type="ARBA" id="ARBA00005291"/>
    </source>
</evidence>
<dbReference type="InterPro" id="IPR051557">
    <property type="entry name" value="NipSnap_domain"/>
</dbReference>
<evidence type="ECO:0000313" key="3">
    <source>
        <dbReference type="EMBL" id="KDN53100.1"/>
    </source>
</evidence>
<dbReference type="OMA" id="REKSWSV"/>
<gene>
    <name evidence="3" type="ORF">K437DRAFT_266034</name>
</gene>
<dbReference type="GO" id="GO:0005739">
    <property type="term" value="C:mitochondrion"/>
    <property type="evidence" value="ECO:0007669"/>
    <property type="project" value="TreeGrafter"/>
</dbReference>
<dbReference type="PANTHER" id="PTHR21017:SF17">
    <property type="entry name" value="PROTEIN NIPSNAP"/>
    <property type="match status" value="1"/>
</dbReference>
<dbReference type="FunFam" id="3.30.70.100:FF:000004">
    <property type="entry name" value="NIPSNAP family protein"/>
    <property type="match status" value="1"/>
</dbReference>
<dbReference type="InterPro" id="IPR012577">
    <property type="entry name" value="NIPSNAP"/>
</dbReference>
<dbReference type="PANTHER" id="PTHR21017">
    <property type="entry name" value="NIPSNAP-RELATED"/>
    <property type="match status" value="1"/>
</dbReference>
<comment type="caution">
    <text evidence="3">The sequence shown here is derived from an EMBL/GenBank/DDBJ whole genome shotgun (WGS) entry which is preliminary data.</text>
</comment>
<evidence type="ECO:0000259" key="2">
    <source>
        <dbReference type="Pfam" id="PF07978"/>
    </source>
</evidence>
<accession>A0A066WR29</accession>
<organism evidence="3 4">
    <name type="scientific">Tilletiaria anomala (strain ATCC 24038 / CBS 436.72 / UBC 951)</name>
    <dbReference type="NCBI Taxonomy" id="1037660"/>
    <lineage>
        <taxon>Eukaryota</taxon>
        <taxon>Fungi</taxon>
        <taxon>Dikarya</taxon>
        <taxon>Basidiomycota</taxon>
        <taxon>Ustilaginomycotina</taxon>
        <taxon>Exobasidiomycetes</taxon>
        <taxon>Georgefischeriales</taxon>
        <taxon>Tilletiariaceae</taxon>
        <taxon>Tilletiaria</taxon>
    </lineage>
</organism>
<protein>
    <submittedName>
        <fullName evidence="3">NIPSNAP-domain-containing protein</fullName>
    </submittedName>
</protein>
<dbReference type="Gene3D" id="3.30.70.100">
    <property type="match status" value="2"/>
</dbReference>
<dbReference type="GO" id="GO:0000423">
    <property type="term" value="P:mitophagy"/>
    <property type="evidence" value="ECO:0007669"/>
    <property type="project" value="UniProtKB-ARBA"/>
</dbReference>
<dbReference type="InterPro" id="IPR011008">
    <property type="entry name" value="Dimeric_a/b-barrel"/>
</dbReference>